<dbReference type="CDD" id="cd04301">
    <property type="entry name" value="NAT_SF"/>
    <property type="match status" value="1"/>
</dbReference>
<proteinExistence type="predicted"/>
<gene>
    <name evidence="2" type="ORF">AG4045_016549</name>
</gene>
<dbReference type="PANTHER" id="PTHR47876:SF2">
    <property type="entry name" value="GCN5-RELATED N-ACETYLTRANSFERASE 7, CHLOROPLASTIC"/>
    <property type="match status" value="1"/>
</dbReference>
<name>A0A6L5B8G8_APIGR</name>
<dbReference type="InterPro" id="IPR016181">
    <property type="entry name" value="Acyl_CoA_acyltransferase"/>
</dbReference>
<evidence type="ECO:0000259" key="1">
    <source>
        <dbReference type="PROSITE" id="PS51186"/>
    </source>
</evidence>
<dbReference type="Pfam" id="PF00583">
    <property type="entry name" value="Acetyltransf_1"/>
    <property type="match status" value="1"/>
</dbReference>
<dbReference type="SUPFAM" id="SSF55729">
    <property type="entry name" value="Acyl-CoA N-acyltransferases (Nat)"/>
    <property type="match status" value="1"/>
</dbReference>
<dbReference type="AlphaFoldDB" id="A0A6L5B8G8"/>
<dbReference type="Gene3D" id="3.40.630.30">
    <property type="match status" value="1"/>
</dbReference>
<dbReference type="PANTHER" id="PTHR47876">
    <property type="entry name" value="OS08G0260000 PROTEIN"/>
    <property type="match status" value="1"/>
</dbReference>
<dbReference type="EMBL" id="WRXP01002029">
    <property type="protein sequence ID" value="KAF1001951.1"/>
    <property type="molecule type" value="Genomic_DNA"/>
</dbReference>
<dbReference type="InterPro" id="IPR000182">
    <property type="entry name" value="GNAT_dom"/>
</dbReference>
<organism evidence="2 3">
    <name type="scientific">Apium graveolens</name>
    <name type="common">Celery</name>
    <dbReference type="NCBI Taxonomy" id="4045"/>
    <lineage>
        <taxon>Eukaryota</taxon>
        <taxon>Viridiplantae</taxon>
        <taxon>Streptophyta</taxon>
        <taxon>Embryophyta</taxon>
        <taxon>Tracheophyta</taxon>
        <taxon>Spermatophyta</taxon>
        <taxon>Magnoliopsida</taxon>
        <taxon>eudicotyledons</taxon>
        <taxon>Gunneridae</taxon>
        <taxon>Pentapetalae</taxon>
        <taxon>asterids</taxon>
        <taxon>campanulids</taxon>
        <taxon>Apiales</taxon>
        <taxon>Apiaceae</taxon>
        <taxon>Apioideae</taxon>
        <taxon>apioid superclade</taxon>
        <taxon>Apieae</taxon>
        <taxon>Apium</taxon>
    </lineage>
</organism>
<reference evidence="2" key="1">
    <citation type="submission" date="2020-01" db="EMBL/GenBank/DDBJ databases">
        <title>The Celery Genome Sequence Reveals Sequential Paleo-tetraploidization, Resistance Gene Elimination, Karyotype Evolution, and Functional Innovation in Apiales.</title>
        <authorList>
            <person name="Song X."/>
        </authorList>
    </citation>
    <scope>NUCLEOTIDE SEQUENCE</scope>
    <source>
        <tissue evidence="2">Leaf</tissue>
    </source>
</reference>
<sequence length="131" mass="15045">MVSCTPYQQRGRNIAFSLSCILRPQLLDSDLYLLQGAKADHARAYISNVCVAEELYRNGLGYSLVTESKRVAEDWGISDLYVHVAFDNEAAKNLYIKTGFVHENDEPAWQARFLDRPRRILLWSDLSKDYV</sequence>
<dbReference type="GO" id="GO:0016747">
    <property type="term" value="F:acyltransferase activity, transferring groups other than amino-acyl groups"/>
    <property type="evidence" value="ECO:0007669"/>
    <property type="project" value="InterPro"/>
</dbReference>
<dbReference type="Proteomes" id="UP000593563">
    <property type="component" value="Unassembled WGS sequence"/>
</dbReference>
<dbReference type="GO" id="GO:0009507">
    <property type="term" value="C:chloroplast"/>
    <property type="evidence" value="ECO:0007669"/>
    <property type="project" value="TreeGrafter"/>
</dbReference>
<feature type="domain" description="N-acetyltransferase" evidence="1">
    <location>
        <begin position="1"/>
        <end position="119"/>
    </location>
</feature>
<dbReference type="PROSITE" id="PS51186">
    <property type="entry name" value="GNAT"/>
    <property type="match status" value="1"/>
</dbReference>
<protein>
    <recommendedName>
        <fullName evidence="1">N-acetyltransferase domain-containing protein</fullName>
    </recommendedName>
</protein>
<accession>A0A6L5B8G8</accession>
<comment type="caution">
    <text evidence="2">The sequence shown here is derived from an EMBL/GenBank/DDBJ whole genome shotgun (WGS) entry which is preliminary data.</text>
</comment>
<evidence type="ECO:0000313" key="3">
    <source>
        <dbReference type="Proteomes" id="UP000593563"/>
    </source>
</evidence>
<evidence type="ECO:0000313" key="2">
    <source>
        <dbReference type="EMBL" id="KAF1001951.1"/>
    </source>
</evidence>
<keyword evidence="3" id="KW-1185">Reference proteome</keyword>